<dbReference type="Pfam" id="PF12697">
    <property type="entry name" value="Abhydrolase_6"/>
    <property type="match status" value="1"/>
</dbReference>
<dbReference type="PANTHER" id="PTHR43798:SF33">
    <property type="entry name" value="HYDROLASE, PUTATIVE (AFU_ORTHOLOGUE AFUA_2G14860)-RELATED"/>
    <property type="match status" value="1"/>
</dbReference>
<evidence type="ECO:0000259" key="1">
    <source>
        <dbReference type="Pfam" id="PF12697"/>
    </source>
</evidence>
<dbReference type="PRINTS" id="PR00111">
    <property type="entry name" value="ABHYDROLASE"/>
</dbReference>
<dbReference type="GO" id="GO:0016787">
    <property type="term" value="F:hydrolase activity"/>
    <property type="evidence" value="ECO:0007669"/>
    <property type="project" value="UniProtKB-KW"/>
</dbReference>
<keyword evidence="2" id="KW-0378">Hydrolase</keyword>
<dbReference type="InterPro" id="IPR000073">
    <property type="entry name" value="AB_hydrolase_1"/>
</dbReference>
<organism evidence="2 3">
    <name type="scientific">Rufibacter roseus</name>
    <dbReference type="NCBI Taxonomy" id="1567108"/>
    <lineage>
        <taxon>Bacteria</taxon>
        <taxon>Pseudomonadati</taxon>
        <taxon>Bacteroidota</taxon>
        <taxon>Cytophagia</taxon>
        <taxon>Cytophagales</taxon>
        <taxon>Hymenobacteraceae</taxon>
        <taxon>Rufibacter</taxon>
    </lineage>
</organism>
<feature type="domain" description="AB hydrolase-1" evidence="1">
    <location>
        <begin position="28"/>
        <end position="264"/>
    </location>
</feature>
<sequence length="281" mass="30323">MSASLQNFTVTVGHQTISVKTKGEGTPLVLIHGNSLSKEVFVEQFDSVLADKYRLIAFDFPGHGASPAAKPQDEVYSIPGLVKILVKTVEALGVKKAVFFGHSLGGHVLLEALEFLPQALGIIICGTPPLSSNADVAKGFLPNPDVALAFTKDLSAEQTKTLAATFLPKDSAYFETVVSSITNTHAAFREEMAASIAAGKLENEVKVVEELDLPVMVLHGKADPLVSQDYIKSIQFKNLYKGEVQVLEKASHSPMLEQPEEFNQLLDQFVVACLKESVLMA</sequence>
<evidence type="ECO:0000313" key="3">
    <source>
        <dbReference type="Proteomes" id="UP001596405"/>
    </source>
</evidence>
<dbReference type="SUPFAM" id="SSF53474">
    <property type="entry name" value="alpha/beta-Hydrolases"/>
    <property type="match status" value="1"/>
</dbReference>
<proteinExistence type="predicted"/>
<protein>
    <submittedName>
        <fullName evidence="2">Alpha/beta fold hydrolase</fullName>
    </submittedName>
</protein>
<dbReference type="PANTHER" id="PTHR43798">
    <property type="entry name" value="MONOACYLGLYCEROL LIPASE"/>
    <property type="match status" value="1"/>
</dbReference>
<keyword evidence="3" id="KW-1185">Reference proteome</keyword>
<dbReference type="EMBL" id="JBHSYQ010000003">
    <property type="protein sequence ID" value="MFC6996196.1"/>
    <property type="molecule type" value="Genomic_DNA"/>
</dbReference>
<dbReference type="InterPro" id="IPR029058">
    <property type="entry name" value="AB_hydrolase_fold"/>
</dbReference>
<name>A0ABW2DHH6_9BACT</name>
<evidence type="ECO:0000313" key="2">
    <source>
        <dbReference type="EMBL" id="MFC6996196.1"/>
    </source>
</evidence>
<comment type="caution">
    <text evidence="2">The sequence shown here is derived from an EMBL/GenBank/DDBJ whole genome shotgun (WGS) entry which is preliminary data.</text>
</comment>
<dbReference type="InterPro" id="IPR050266">
    <property type="entry name" value="AB_hydrolase_sf"/>
</dbReference>
<gene>
    <name evidence="2" type="ORF">ACFQHR_01110</name>
</gene>
<dbReference type="Gene3D" id="3.40.50.1820">
    <property type="entry name" value="alpha/beta hydrolase"/>
    <property type="match status" value="1"/>
</dbReference>
<dbReference type="Proteomes" id="UP001596405">
    <property type="component" value="Unassembled WGS sequence"/>
</dbReference>
<accession>A0ABW2DHH6</accession>
<dbReference type="RefSeq" id="WP_066619720.1">
    <property type="nucleotide sequence ID" value="NZ_JBHSYQ010000003.1"/>
</dbReference>
<reference evidence="3" key="1">
    <citation type="journal article" date="2019" name="Int. J. Syst. Evol. Microbiol.">
        <title>The Global Catalogue of Microorganisms (GCM) 10K type strain sequencing project: providing services to taxonomists for standard genome sequencing and annotation.</title>
        <authorList>
            <consortium name="The Broad Institute Genomics Platform"/>
            <consortium name="The Broad Institute Genome Sequencing Center for Infectious Disease"/>
            <person name="Wu L."/>
            <person name="Ma J."/>
        </authorList>
    </citation>
    <scope>NUCLEOTIDE SEQUENCE [LARGE SCALE GENOMIC DNA]</scope>
    <source>
        <strain evidence="3">CGMCC 4.7393</strain>
    </source>
</reference>